<proteinExistence type="predicted"/>
<comment type="caution">
    <text evidence="1">The sequence shown here is derived from an EMBL/GenBank/DDBJ whole genome shotgun (WGS) entry which is preliminary data.</text>
</comment>
<accession>A0A1R3KV86</accession>
<dbReference type="AlphaFoldDB" id="A0A1R3KV86"/>
<reference evidence="2" key="1">
    <citation type="submission" date="2013-09" db="EMBL/GenBank/DDBJ databases">
        <title>Corchorus olitorius genome sequencing.</title>
        <authorList>
            <person name="Alam M."/>
            <person name="Haque M.S."/>
            <person name="Islam M.S."/>
            <person name="Emdad E.M."/>
            <person name="Islam M.M."/>
            <person name="Ahmed B."/>
            <person name="Halim A."/>
            <person name="Hossen Q.M.M."/>
            <person name="Hossain M.Z."/>
            <person name="Ahmed R."/>
            <person name="Khan M.M."/>
            <person name="Islam R."/>
            <person name="Rashid M.M."/>
            <person name="Khan S.A."/>
            <person name="Rahman M.S."/>
            <person name="Alam M."/>
            <person name="Yahiya A.S."/>
            <person name="Khan M.S."/>
            <person name="Azam M.S."/>
            <person name="Haque T."/>
            <person name="Lashkar M.Z.H."/>
            <person name="Akhand A.I."/>
            <person name="Morshed G."/>
            <person name="Roy S."/>
            <person name="Uddin K.S."/>
            <person name="Rabeya T."/>
            <person name="Hossain A.S."/>
            <person name="Chowdhury A."/>
            <person name="Snigdha A.R."/>
            <person name="Mortoza M.S."/>
            <person name="Matin S.A."/>
            <person name="Hoque S.M.E."/>
            <person name="Islam M.K."/>
            <person name="Roy D.K."/>
            <person name="Haider R."/>
            <person name="Moosa M.M."/>
            <person name="Elias S.M."/>
            <person name="Hasan A.M."/>
            <person name="Jahan S."/>
            <person name="Shafiuddin M."/>
            <person name="Mahmood N."/>
            <person name="Shommy N.S."/>
        </authorList>
    </citation>
    <scope>NUCLEOTIDE SEQUENCE [LARGE SCALE GENOMIC DNA]</scope>
    <source>
        <strain evidence="2">cv. O-4</strain>
    </source>
</reference>
<keyword evidence="2" id="KW-1185">Reference proteome</keyword>
<name>A0A1R3KV86_9ROSI</name>
<organism evidence="1 2">
    <name type="scientific">Corchorus olitorius</name>
    <dbReference type="NCBI Taxonomy" id="93759"/>
    <lineage>
        <taxon>Eukaryota</taxon>
        <taxon>Viridiplantae</taxon>
        <taxon>Streptophyta</taxon>
        <taxon>Embryophyta</taxon>
        <taxon>Tracheophyta</taxon>
        <taxon>Spermatophyta</taxon>
        <taxon>Magnoliopsida</taxon>
        <taxon>eudicotyledons</taxon>
        <taxon>Gunneridae</taxon>
        <taxon>Pentapetalae</taxon>
        <taxon>rosids</taxon>
        <taxon>malvids</taxon>
        <taxon>Malvales</taxon>
        <taxon>Malvaceae</taxon>
        <taxon>Grewioideae</taxon>
        <taxon>Apeibeae</taxon>
        <taxon>Corchorus</taxon>
    </lineage>
</organism>
<evidence type="ECO:0000313" key="1">
    <source>
        <dbReference type="EMBL" id="OMP10985.1"/>
    </source>
</evidence>
<evidence type="ECO:0000313" key="2">
    <source>
        <dbReference type="Proteomes" id="UP000187203"/>
    </source>
</evidence>
<sequence>MAGADSTSNADEIKKRACSALTSNWVKRLESQFKVFVSTLEQTGRELLPSSLTVRTYLKRRKIIQGSKLTQPTVLKAIHEENSYAFLLNL</sequence>
<gene>
    <name evidence="1" type="ORF">COLO4_04105</name>
</gene>
<dbReference type="Proteomes" id="UP000187203">
    <property type="component" value="Unassembled WGS sequence"/>
</dbReference>
<dbReference type="EMBL" id="AWUE01011109">
    <property type="protein sequence ID" value="OMP10985.1"/>
    <property type="molecule type" value="Genomic_DNA"/>
</dbReference>
<protein>
    <submittedName>
        <fullName evidence="1">Ankyrin repeat-containing protein</fullName>
    </submittedName>
</protein>